<name>A0A498RGV2_9FIRM</name>
<feature type="transmembrane region" description="Helical" evidence="1">
    <location>
        <begin position="122"/>
        <end position="142"/>
    </location>
</feature>
<dbReference type="InterPro" id="IPR012429">
    <property type="entry name" value="HGSNAT_cat"/>
</dbReference>
<protein>
    <recommendedName>
        <fullName evidence="2">Heparan-alpha-glucosaminide N-acetyltransferase catalytic domain-containing protein</fullName>
    </recommendedName>
</protein>
<accession>A0A498RGV2</accession>
<dbReference type="OrthoDB" id="9807591at2"/>
<feature type="transmembrane region" description="Helical" evidence="1">
    <location>
        <begin position="50"/>
        <end position="67"/>
    </location>
</feature>
<feature type="transmembrane region" description="Helical" evidence="1">
    <location>
        <begin position="74"/>
        <end position="91"/>
    </location>
</feature>
<feature type="domain" description="Heparan-alpha-glucosaminide N-acetyltransferase catalytic" evidence="2">
    <location>
        <begin position="6"/>
        <end position="215"/>
    </location>
</feature>
<dbReference type="Pfam" id="PF07786">
    <property type="entry name" value="HGSNAT_cat"/>
    <property type="match status" value="1"/>
</dbReference>
<keyword evidence="1" id="KW-0812">Transmembrane</keyword>
<dbReference type="Proteomes" id="UP000277811">
    <property type="component" value="Unassembled WGS sequence"/>
</dbReference>
<dbReference type="EMBL" id="UPPP01000088">
    <property type="protein sequence ID" value="VBB08358.1"/>
    <property type="molecule type" value="Genomic_DNA"/>
</dbReference>
<feature type="transmembrane region" description="Helical" evidence="1">
    <location>
        <begin position="205"/>
        <end position="224"/>
    </location>
</feature>
<feature type="transmembrane region" description="Helical" evidence="1">
    <location>
        <begin position="12"/>
        <end position="30"/>
    </location>
</feature>
<dbReference type="RefSeq" id="WP_122629262.1">
    <property type="nucleotide sequence ID" value="NZ_UPPP01000088.1"/>
</dbReference>
<sequence length="230" mass="26224">MKETNRIWEIDFLRGIAILLMVVFHAVYDLRTFHSRPLDYLSGFWYYEGKLAAVLFMVISGVCSTIGRRNVRHGLEIFAWGMFLTVITYFYDAGSYIRFGILHLLGVSLMTAPLVRKMRPWLAVLASVPVLALGAFVPSIPVTSHYFLSVGLTYDSFYSVDYYPLLPWYGIFLLGTAAGNVLYARKRSLLGIEASRSGITRLGRHSLAVYLLHQPVLLALLWGWSRLFWQ</sequence>
<proteinExistence type="predicted"/>
<keyword evidence="1" id="KW-1133">Transmembrane helix</keyword>
<dbReference type="AlphaFoldDB" id="A0A498RGV2"/>
<organism evidence="3 4">
    <name type="scientific">Lucifera butyrica</name>
    <dbReference type="NCBI Taxonomy" id="1351585"/>
    <lineage>
        <taxon>Bacteria</taxon>
        <taxon>Bacillati</taxon>
        <taxon>Bacillota</taxon>
        <taxon>Negativicutes</taxon>
        <taxon>Veillonellales</taxon>
        <taxon>Veillonellaceae</taxon>
        <taxon>Lucifera</taxon>
    </lineage>
</organism>
<evidence type="ECO:0000259" key="2">
    <source>
        <dbReference type="Pfam" id="PF07786"/>
    </source>
</evidence>
<evidence type="ECO:0000313" key="4">
    <source>
        <dbReference type="Proteomes" id="UP000277811"/>
    </source>
</evidence>
<feature type="transmembrane region" description="Helical" evidence="1">
    <location>
        <begin position="162"/>
        <end position="184"/>
    </location>
</feature>
<gene>
    <name evidence="3" type="ORF">LUCI_3630</name>
</gene>
<reference evidence="3 4" key="1">
    <citation type="submission" date="2018-06" db="EMBL/GenBank/DDBJ databases">
        <authorList>
            <person name="Strepis N."/>
        </authorList>
    </citation>
    <scope>NUCLEOTIDE SEQUENCE [LARGE SCALE GENOMIC DNA]</scope>
    <source>
        <strain evidence="3">LUCI</strain>
    </source>
</reference>
<keyword evidence="1" id="KW-0472">Membrane</keyword>
<evidence type="ECO:0000256" key="1">
    <source>
        <dbReference type="SAM" id="Phobius"/>
    </source>
</evidence>
<keyword evidence="4" id="KW-1185">Reference proteome</keyword>
<evidence type="ECO:0000313" key="3">
    <source>
        <dbReference type="EMBL" id="VBB08358.1"/>
    </source>
</evidence>
<feature type="transmembrane region" description="Helical" evidence="1">
    <location>
        <begin position="97"/>
        <end position="115"/>
    </location>
</feature>